<name>A0A2M7FR73_9BACT</name>
<reference evidence="2" key="1">
    <citation type="submission" date="2017-09" db="EMBL/GenBank/DDBJ databases">
        <title>Depth-based differentiation of microbial function through sediment-hosted aquifers and enrichment of novel symbionts in the deep terrestrial subsurface.</title>
        <authorList>
            <person name="Probst A.J."/>
            <person name="Ladd B."/>
            <person name="Jarett J.K."/>
            <person name="Geller-Mcgrath D.E."/>
            <person name="Sieber C.M.K."/>
            <person name="Emerson J.B."/>
            <person name="Anantharaman K."/>
            <person name="Thomas B.C."/>
            <person name="Malmstrom R."/>
            <person name="Stieglmeier M."/>
            <person name="Klingl A."/>
            <person name="Woyke T."/>
            <person name="Ryan C.M."/>
            <person name="Banfield J.F."/>
        </authorList>
    </citation>
    <scope>NUCLEOTIDE SEQUENCE [LARGE SCALE GENOMIC DNA]</scope>
</reference>
<accession>A0A2M7FR73</accession>
<evidence type="ECO:0000313" key="1">
    <source>
        <dbReference type="EMBL" id="PIW08220.1"/>
    </source>
</evidence>
<comment type="caution">
    <text evidence="1">The sequence shown here is derived from an EMBL/GenBank/DDBJ whole genome shotgun (WGS) entry which is preliminary data.</text>
</comment>
<dbReference type="Proteomes" id="UP000230556">
    <property type="component" value="Unassembled WGS sequence"/>
</dbReference>
<organism evidence="1 2">
    <name type="scientific">Candidatus Collierbacteria bacterium CG17_big_fil_post_rev_8_21_14_2_50_45_7</name>
    <dbReference type="NCBI Taxonomy" id="1974536"/>
    <lineage>
        <taxon>Bacteria</taxon>
        <taxon>Candidatus Collieribacteriota</taxon>
    </lineage>
</organism>
<sequence length="197" mass="22999">MQYFLTENISSNSSNKQIFLDNDFLSFLFENDDVLEAIPRIFSNSSLVIDSFSEFEFLRDIFVPSERVLREQFISYNIFIPALNHQEIYLKIQANALLLSKLYAHHYPKCKPSSIDLFLAGRIMYNRDNSYLITGNKKDFPTFIFDTIGVISAEKDQSNGMRSFCLMKFNQSKFDHAYTEYLKMESKGIEELKNTLP</sequence>
<dbReference type="AlphaFoldDB" id="A0A2M7FR73"/>
<protein>
    <recommendedName>
        <fullName evidence="3">PIN domain-containing protein</fullName>
    </recommendedName>
</protein>
<evidence type="ECO:0008006" key="3">
    <source>
        <dbReference type="Google" id="ProtNLM"/>
    </source>
</evidence>
<evidence type="ECO:0000313" key="2">
    <source>
        <dbReference type="Proteomes" id="UP000230556"/>
    </source>
</evidence>
<gene>
    <name evidence="1" type="ORF">COW38_01170</name>
</gene>
<dbReference type="EMBL" id="PFFO01000059">
    <property type="protein sequence ID" value="PIW08220.1"/>
    <property type="molecule type" value="Genomic_DNA"/>
</dbReference>
<proteinExistence type="predicted"/>